<feature type="region of interest" description="Disordered" evidence="5">
    <location>
        <begin position="369"/>
        <end position="452"/>
    </location>
</feature>
<sequence length="581" mass="65415">MIVEEHFSSLAVRQQLVCLLLQALALLQASSGERTCPLSCRCEGKIVHCDSLAFQEVPENISVGCQGLSLRSNQLHALLPYQFAHLNQLLWLYLDHNQIALVDSRAFQGVRRIKEIVLSTNQISQLHNATFHGVPNLRSLDLSYNKLDALLSGQFHGLRKLQNLHLRSNLLRDLPLRLFLECRSLEFLDLGYNRLRVLTRTMFLGLSRLMELHLEHNQFSRINFFLFPRLTNLRSLYLQWNRIRGINQGLPWPWHTLQKLDLSGNEIQTLDPVVFQCLPNLQVLNLESNKLANVSMETVVAWDSLTTISLAGNMWDCGPGICPLVNWLRNFRGTKDTSIICSTPKHLQGEKVLEATRNLADCEDTDVYESTTFPPATEPDTPEPTPEQTTPYFSPFAPLRPPVAPSPKPPRVPPPLPQPKAPGHGGPDRRYPPPPPPPQTTPPPESFELTLPPEPQRISFHKVVVGSVALFFSVSLISTVVYVFWKRLPGLARLFQQRATVGRKRRKKSPEPEQNLSSQLQEYYMSYNPAASPEGMDVLANGTGACTCTISGSRECEANHFRKMYSHLISPAVSIPERCAA</sequence>
<feature type="domain" description="LRRCT" evidence="8">
    <location>
        <begin position="313"/>
        <end position="363"/>
    </location>
</feature>
<keyword evidence="2 7" id="KW-0732">Signal</keyword>
<evidence type="ECO:0000256" key="1">
    <source>
        <dbReference type="ARBA" id="ARBA00022614"/>
    </source>
</evidence>
<evidence type="ECO:0000259" key="8">
    <source>
        <dbReference type="SMART" id="SM00082"/>
    </source>
</evidence>
<comment type="caution">
    <text evidence="9">The sequence shown here is derived from an EMBL/GenBank/DDBJ whole genome shotgun (WGS) entry which is preliminary data.</text>
</comment>
<feature type="compositionally biased region" description="Pro residues" evidence="5">
    <location>
        <begin position="432"/>
        <end position="445"/>
    </location>
</feature>
<dbReference type="PANTHER" id="PTHR45712:SF1">
    <property type="entry name" value="NEPHROCAN"/>
    <property type="match status" value="1"/>
</dbReference>
<dbReference type="InterPro" id="IPR050333">
    <property type="entry name" value="SLRP"/>
</dbReference>
<keyword evidence="6" id="KW-0812">Transmembrane</keyword>
<evidence type="ECO:0000256" key="4">
    <source>
        <dbReference type="ARBA" id="ARBA00023180"/>
    </source>
</evidence>
<dbReference type="SMART" id="SM00365">
    <property type="entry name" value="LRR_SD22"/>
    <property type="match status" value="3"/>
</dbReference>
<feature type="transmembrane region" description="Helical" evidence="6">
    <location>
        <begin position="463"/>
        <end position="485"/>
    </location>
</feature>
<evidence type="ECO:0000256" key="5">
    <source>
        <dbReference type="SAM" id="MobiDB-lite"/>
    </source>
</evidence>
<dbReference type="InterPro" id="IPR001611">
    <property type="entry name" value="Leu-rich_rpt"/>
</dbReference>
<dbReference type="EMBL" id="JBHFQA010000004">
    <property type="protein sequence ID" value="KAL2099952.1"/>
    <property type="molecule type" value="Genomic_DNA"/>
</dbReference>
<feature type="compositionally biased region" description="Pro residues" evidence="5">
    <location>
        <begin position="398"/>
        <end position="420"/>
    </location>
</feature>
<name>A0ABD1KLA5_9TELE</name>
<feature type="chain" id="PRO_5044877444" description="LRRCT domain-containing protein" evidence="7">
    <location>
        <begin position="33"/>
        <end position="581"/>
    </location>
</feature>
<dbReference type="PANTHER" id="PTHR45712">
    <property type="entry name" value="AGAP008170-PA"/>
    <property type="match status" value="1"/>
</dbReference>
<evidence type="ECO:0000256" key="7">
    <source>
        <dbReference type="SAM" id="SignalP"/>
    </source>
</evidence>
<organism evidence="9 10">
    <name type="scientific">Coilia grayii</name>
    <name type="common">Gray's grenadier anchovy</name>
    <dbReference type="NCBI Taxonomy" id="363190"/>
    <lineage>
        <taxon>Eukaryota</taxon>
        <taxon>Metazoa</taxon>
        <taxon>Chordata</taxon>
        <taxon>Craniata</taxon>
        <taxon>Vertebrata</taxon>
        <taxon>Euteleostomi</taxon>
        <taxon>Actinopterygii</taxon>
        <taxon>Neopterygii</taxon>
        <taxon>Teleostei</taxon>
        <taxon>Clupei</taxon>
        <taxon>Clupeiformes</taxon>
        <taxon>Clupeoidei</taxon>
        <taxon>Engraulidae</taxon>
        <taxon>Coilinae</taxon>
        <taxon>Coilia</taxon>
    </lineage>
</organism>
<dbReference type="Proteomes" id="UP001591681">
    <property type="component" value="Unassembled WGS sequence"/>
</dbReference>
<gene>
    <name evidence="9" type="ORF">ACEWY4_004346</name>
</gene>
<evidence type="ECO:0000256" key="6">
    <source>
        <dbReference type="SAM" id="Phobius"/>
    </source>
</evidence>
<keyword evidence="6" id="KW-1133">Transmembrane helix</keyword>
<evidence type="ECO:0000313" key="10">
    <source>
        <dbReference type="Proteomes" id="UP001591681"/>
    </source>
</evidence>
<dbReference type="Gene3D" id="3.80.10.10">
    <property type="entry name" value="Ribonuclease Inhibitor"/>
    <property type="match status" value="1"/>
</dbReference>
<evidence type="ECO:0000256" key="3">
    <source>
        <dbReference type="ARBA" id="ARBA00022737"/>
    </source>
</evidence>
<feature type="compositionally biased region" description="Low complexity" evidence="5">
    <location>
        <begin position="386"/>
        <end position="397"/>
    </location>
</feature>
<feature type="signal peptide" evidence="7">
    <location>
        <begin position="1"/>
        <end position="32"/>
    </location>
</feature>
<dbReference type="FunFam" id="3.80.10.10:FF:000770">
    <property type="entry name" value="Uncharacterized protein"/>
    <property type="match status" value="1"/>
</dbReference>
<dbReference type="PRINTS" id="PR00019">
    <property type="entry name" value="LEURICHRPT"/>
</dbReference>
<dbReference type="PROSITE" id="PS51450">
    <property type="entry name" value="LRR"/>
    <property type="match status" value="3"/>
</dbReference>
<keyword evidence="4" id="KW-0325">Glycoprotein</keyword>
<evidence type="ECO:0000256" key="2">
    <source>
        <dbReference type="ARBA" id="ARBA00022729"/>
    </source>
</evidence>
<reference evidence="9 10" key="1">
    <citation type="submission" date="2024-09" db="EMBL/GenBank/DDBJ databases">
        <title>A chromosome-level genome assembly of Gray's grenadier anchovy, Coilia grayii.</title>
        <authorList>
            <person name="Fu Z."/>
        </authorList>
    </citation>
    <scope>NUCLEOTIDE SEQUENCE [LARGE SCALE GENOMIC DNA]</scope>
    <source>
        <strain evidence="9">G4</strain>
        <tissue evidence="9">Muscle</tissue>
    </source>
</reference>
<dbReference type="InterPro" id="IPR000483">
    <property type="entry name" value="Cys-rich_flank_reg_C"/>
</dbReference>
<keyword evidence="3" id="KW-0677">Repeat</keyword>
<keyword evidence="10" id="KW-1185">Reference proteome</keyword>
<dbReference type="SMART" id="SM00082">
    <property type="entry name" value="LRRCT"/>
    <property type="match status" value="1"/>
</dbReference>
<dbReference type="InterPro" id="IPR003591">
    <property type="entry name" value="Leu-rich_rpt_typical-subtyp"/>
</dbReference>
<dbReference type="InterPro" id="IPR032675">
    <property type="entry name" value="LRR_dom_sf"/>
</dbReference>
<protein>
    <recommendedName>
        <fullName evidence="8">LRRCT domain-containing protein</fullName>
    </recommendedName>
</protein>
<evidence type="ECO:0000313" key="9">
    <source>
        <dbReference type="EMBL" id="KAL2099952.1"/>
    </source>
</evidence>
<dbReference type="Pfam" id="PF13855">
    <property type="entry name" value="LRR_8"/>
    <property type="match status" value="3"/>
</dbReference>
<dbReference type="SUPFAM" id="SSF52058">
    <property type="entry name" value="L domain-like"/>
    <property type="match status" value="1"/>
</dbReference>
<dbReference type="AlphaFoldDB" id="A0ABD1KLA5"/>
<proteinExistence type="predicted"/>
<keyword evidence="1" id="KW-0433">Leucine-rich repeat</keyword>
<keyword evidence="6" id="KW-0472">Membrane</keyword>
<accession>A0ABD1KLA5</accession>
<dbReference type="SMART" id="SM00369">
    <property type="entry name" value="LRR_TYP"/>
    <property type="match status" value="9"/>
</dbReference>